<organism evidence="2 3">
    <name type="scientific">Dendrothele bispora (strain CBS 962.96)</name>
    <dbReference type="NCBI Taxonomy" id="1314807"/>
    <lineage>
        <taxon>Eukaryota</taxon>
        <taxon>Fungi</taxon>
        <taxon>Dikarya</taxon>
        <taxon>Basidiomycota</taxon>
        <taxon>Agaricomycotina</taxon>
        <taxon>Agaricomycetes</taxon>
        <taxon>Agaricomycetidae</taxon>
        <taxon>Agaricales</taxon>
        <taxon>Agaricales incertae sedis</taxon>
        <taxon>Dendrothele</taxon>
    </lineage>
</organism>
<feature type="region of interest" description="Disordered" evidence="1">
    <location>
        <begin position="43"/>
        <end position="63"/>
    </location>
</feature>
<dbReference type="OrthoDB" id="3058553at2759"/>
<dbReference type="Proteomes" id="UP000297245">
    <property type="component" value="Unassembled WGS sequence"/>
</dbReference>
<reference evidence="2 3" key="1">
    <citation type="journal article" date="2019" name="Nat. Ecol. Evol.">
        <title>Megaphylogeny resolves global patterns of mushroom evolution.</title>
        <authorList>
            <person name="Varga T."/>
            <person name="Krizsan K."/>
            <person name="Foldi C."/>
            <person name="Dima B."/>
            <person name="Sanchez-Garcia M."/>
            <person name="Sanchez-Ramirez S."/>
            <person name="Szollosi G.J."/>
            <person name="Szarkandi J.G."/>
            <person name="Papp V."/>
            <person name="Albert L."/>
            <person name="Andreopoulos W."/>
            <person name="Angelini C."/>
            <person name="Antonin V."/>
            <person name="Barry K.W."/>
            <person name="Bougher N.L."/>
            <person name="Buchanan P."/>
            <person name="Buyck B."/>
            <person name="Bense V."/>
            <person name="Catcheside P."/>
            <person name="Chovatia M."/>
            <person name="Cooper J."/>
            <person name="Damon W."/>
            <person name="Desjardin D."/>
            <person name="Finy P."/>
            <person name="Geml J."/>
            <person name="Haridas S."/>
            <person name="Hughes K."/>
            <person name="Justo A."/>
            <person name="Karasinski D."/>
            <person name="Kautmanova I."/>
            <person name="Kiss B."/>
            <person name="Kocsube S."/>
            <person name="Kotiranta H."/>
            <person name="LaButti K.M."/>
            <person name="Lechner B.E."/>
            <person name="Liimatainen K."/>
            <person name="Lipzen A."/>
            <person name="Lukacs Z."/>
            <person name="Mihaltcheva S."/>
            <person name="Morgado L.N."/>
            <person name="Niskanen T."/>
            <person name="Noordeloos M.E."/>
            <person name="Ohm R.A."/>
            <person name="Ortiz-Santana B."/>
            <person name="Ovrebo C."/>
            <person name="Racz N."/>
            <person name="Riley R."/>
            <person name="Savchenko A."/>
            <person name="Shiryaev A."/>
            <person name="Soop K."/>
            <person name="Spirin V."/>
            <person name="Szebenyi C."/>
            <person name="Tomsovsky M."/>
            <person name="Tulloss R.E."/>
            <person name="Uehling J."/>
            <person name="Grigoriev I.V."/>
            <person name="Vagvolgyi C."/>
            <person name="Papp T."/>
            <person name="Martin F.M."/>
            <person name="Miettinen O."/>
            <person name="Hibbett D.S."/>
            <person name="Nagy L.G."/>
        </authorList>
    </citation>
    <scope>NUCLEOTIDE SEQUENCE [LARGE SCALE GENOMIC DNA]</scope>
    <source>
        <strain evidence="2 3">CBS 962.96</strain>
    </source>
</reference>
<accession>A0A4S8KT92</accession>
<gene>
    <name evidence="2" type="ORF">K435DRAFT_875933</name>
</gene>
<sequence length="128" mass="14214">MVCKLNGAHPLYTSSGDKTRRTVNSRRESLIWKANPGLVEIFSQGLGDDSHGGEEDETDTDNYTAGDAVGKVLALVNQIRKSPQARAFFKECCIQTGNQPQELKLWVRTRWASLHAALDRIIALEKVC</sequence>
<keyword evidence="3" id="KW-1185">Reference proteome</keyword>
<proteinExistence type="predicted"/>
<evidence type="ECO:0000256" key="1">
    <source>
        <dbReference type="SAM" id="MobiDB-lite"/>
    </source>
</evidence>
<dbReference type="EMBL" id="ML180086">
    <property type="protein sequence ID" value="THU79057.1"/>
    <property type="molecule type" value="Genomic_DNA"/>
</dbReference>
<protein>
    <submittedName>
        <fullName evidence="2">Uncharacterized protein</fullName>
    </submittedName>
</protein>
<evidence type="ECO:0000313" key="3">
    <source>
        <dbReference type="Proteomes" id="UP000297245"/>
    </source>
</evidence>
<name>A0A4S8KT92_DENBC</name>
<dbReference type="AlphaFoldDB" id="A0A4S8KT92"/>
<evidence type="ECO:0000313" key="2">
    <source>
        <dbReference type="EMBL" id="THU79057.1"/>
    </source>
</evidence>